<dbReference type="EMBL" id="JAUHHV010000007">
    <property type="protein sequence ID" value="KAK1417245.1"/>
    <property type="molecule type" value="Genomic_DNA"/>
</dbReference>
<name>A0AAD8K6F1_TARER</name>
<sequence length="84" mass="9529">MAESSLNLCRKPCSLNPSPILHLLRACNPGSLSECRLDIFCFIFRGFSRIVKLYACNKIHTNVQVKLYNGFMECLFLPCLLLCS</sequence>
<reference evidence="1" key="1">
    <citation type="journal article" date="2023" name="bioRxiv">
        <title>Improved chromosome-level genome assembly for marigold (Tagetes erecta).</title>
        <authorList>
            <person name="Jiang F."/>
            <person name="Yuan L."/>
            <person name="Wang S."/>
            <person name="Wang H."/>
            <person name="Xu D."/>
            <person name="Wang A."/>
            <person name="Fan W."/>
        </authorList>
    </citation>
    <scope>NUCLEOTIDE SEQUENCE</scope>
    <source>
        <strain evidence="1">WSJ</strain>
        <tissue evidence="1">Leaf</tissue>
    </source>
</reference>
<accession>A0AAD8K6F1</accession>
<evidence type="ECO:0000313" key="1">
    <source>
        <dbReference type="EMBL" id="KAK1417245.1"/>
    </source>
</evidence>
<dbReference type="AlphaFoldDB" id="A0AAD8K6F1"/>
<organism evidence="1 2">
    <name type="scientific">Tagetes erecta</name>
    <name type="common">African marigold</name>
    <dbReference type="NCBI Taxonomy" id="13708"/>
    <lineage>
        <taxon>Eukaryota</taxon>
        <taxon>Viridiplantae</taxon>
        <taxon>Streptophyta</taxon>
        <taxon>Embryophyta</taxon>
        <taxon>Tracheophyta</taxon>
        <taxon>Spermatophyta</taxon>
        <taxon>Magnoliopsida</taxon>
        <taxon>eudicotyledons</taxon>
        <taxon>Gunneridae</taxon>
        <taxon>Pentapetalae</taxon>
        <taxon>asterids</taxon>
        <taxon>campanulids</taxon>
        <taxon>Asterales</taxon>
        <taxon>Asteraceae</taxon>
        <taxon>Asteroideae</taxon>
        <taxon>Heliantheae alliance</taxon>
        <taxon>Tageteae</taxon>
        <taxon>Tagetes</taxon>
    </lineage>
</organism>
<evidence type="ECO:0000313" key="2">
    <source>
        <dbReference type="Proteomes" id="UP001229421"/>
    </source>
</evidence>
<protein>
    <submittedName>
        <fullName evidence="1">Uncharacterized protein</fullName>
    </submittedName>
</protein>
<dbReference type="Proteomes" id="UP001229421">
    <property type="component" value="Unassembled WGS sequence"/>
</dbReference>
<keyword evidence="2" id="KW-1185">Reference proteome</keyword>
<comment type="caution">
    <text evidence="1">The sequence shown here is derived from an EMBL/GenBank/DDBJ whole genome shotgun (WGS) entry which is preliminary data.</text>
</comment>
<gene>
    <name evidence="1" type="ORF">QVD17_26370</name>
</gene>
<proteinExistence type="predicted"/>